<reference evidence="2" key="1">
    <citation type="submission" date="2021-04" db="EMBL/GenBank/DDBJ databases">
        <title>Genome based classification of Actinospica acidithermotolerans sp. nov., an actinobacterium isolated from an Indonesian hot spring.</title>
        <authorList>
            <person name="Kusuma A.B."/>
            <person name="Putra K.E."/>
            <person name="Nafisah S."/>
            <person name="Loh J."/>
            <person name="Nouioui I."/>
            <person name="Goodfellow M."/>
        </authorList>
    </citation>
    <scope>NUCLEOTIDE SEQUENCE</scope>
    <source>
        <strain evidence="2">CSCA 57</strain>
    </source>
</reference>
<evidence type="ECO:0000313" key="3">
    <source>
        <dbReference type="Proteomes" id="UP000675781"/>
    </source>
</evidence>
<protein>
    <recommendedName>
        <fullName evidence="4">NACHT domain-containing protein</fullName>
    </recommendedName>
</protein>
<dbReference type="RefSeq" id="WP_212533082.1">
    <property type="nucleotide sequence ID" value="NZ_JAGSOG010000310.1"/>
</dbReference>
<keyword evidence="1" id="KW-0472">Membrane</keyword>
<keyword evidence="1" id="KW-0812">Transmembrane</keyword>
<keyword evidence="1" id="KW-1133">Transmembrane helix</keyword>
<name>A0A941F010_9ACTN</name>
<evidence type="ECO:0000313" key="2">
    <source>
        <dbReference type="EMBL" id="MBR7838629.1"/>
    </source>
</evidence>
<dbReference type="EMBL" id="JAGSOG010000310">
    <property type="protein sequence ID" value="MBR7838629.1"/>
    <property type="molecule type" value="Genomic_DNA"/>
</dbReference>
<organism evidence="2 3">
    <name type="scientific">Actinospica durhamensis</name>
    <dbReference type="NCBI Taxonomy" id="1508375"/>
    <lineage>
        <taxon>Bacteria</taxon>
        <taxon>Bacillati</taxon>
        <taxon>Actinomycetota</taxon>
        <taxon>Actinomycetes</taxon>
        <taxon>Catenulisporales</taxon>
        <taxon>Actinospicaceae</taxon>
        <taxon>Actinospica</taxon>
    </lineage>
</organism>
<dbReference type="AlphaFoldDB" id="A0A941F010"/>
<proteinExistence type="predicted"/>
<dbReference type="Proteomes" id="UP000675781">
    <property type="component" value="Unassembled WGS sequence"/>
</dbReference>
<feature type="transmembrane region" description="Helical" evidence="1">
    <location>
        <begin position="779"/>
        <end position="800"/>
    </location>
</feature>
<gene>
    <name evidence="2" type="ORF">KDL01_35505</name>
</gene>
<comment type="caution">
    <text evidence="2">The sequence shown here is derived from an EMBL/GenBank/DDBJ whole genome shotgun (WGS) entry which is preliminary data.</text>
</comment>
<feature type="transmembrane region" description="Helical" evidence="1">
    <location>
        <begin position="812"/>
        <end position="835"/>
    </location>
</feature>
<feature type="transmembrane region" description="Helical" evidence="1">
    <location>
        <begin position="847"/>
        <end position="870"/>
    </location>
</feature>
<sequence>MAIANAETHDAPESYAHPEALRYYADAALRRVDAATHLGLIPGAAHLPLTGIRLRRHVQTAADPAKRGALRPVGEQAPATAAEIFALREDCVILAGPGAGKSTLLRAVLTDALDAEVPTGPAVPVLLDAVDLAAALTAGASDASADAGDGGDAASGSAAFAAAVAAAVRARLAAYTDPDAAAQWDAEFFATAPLPGARWHILIDAVNEITDKGARDNVLRHVTAAAREHPLLYRFILTTRPLPDDELPQSPEWHASRHDLLEPSDAGRETIATRWLTALGAPDAVAHAREIAARHRGEPVTPLAVALACLLHTHPDTATPPDAPTATAVSTAPASRFELYTAAARILASHNSVADQPPHPTFAEYRAAIETAADPTASATAYAAMFGPSRERTWSPTDRDWSPRSFLLAAWAARPDMAQRVTAGLRELAARRTLAACQFIAALATDGVPLDPAVVREATAGLLALTAKRSVARRAERRLELTTRSHAVYALGLLGDERAAELARALIEEAGESASRTFLASTLLTAYSPDTVRAEIIKDMLGRFVSGALEDLSHAVEIPEQRGPGADGESAVPAAPIAPPVESEEFEDLWQLRTGDLFGPLSALMRRGSRGEPVGRDVRADDLARRAADPGTVRSSRLSAIEELARRGDPRTADLFDALYRTPGATRSERRRCLVGLASLGDARAADLVTAAVGEHPLGATGLSVAQAFVKAHSPLGMELLWTIASNPEDTSQWDAAGEMAKQGDLRGQEVVRNDPIRLPPHPHPTTARAWTGAIVRGFFSACGLAYPYAGAFLLGLAYAGSGGSRPGPVNWIAFVFTTAILLNLVMSGALAYTLANVYVRRRYPRYLNVTLGLRAVALATPLVIIAFAVDRLLPAGFHTLGRALWDLLILRF</sequence>
<accession>A0A941F010</accession>
<evidence type="ECO:0008006" key="4">
    <source>
        <dbReference type="Google" id="ProtNLM"/>
    </source>
</evidence>
<keyword evidence="3" id="KW-1185">Reference proteome</keyword>
<evidence type="ECO:0000256" key="1">
    <source>
        <dbReference type="SAM" id="Phobius"/>
    </source>
</evidence>